<dbReference type="SMART" id="SM00228">
    <property type="entry name" value="PDZ"/>
    <property type="match status" value="2"/>
</dbReference>
<dbReference type="Gene3D" id="2.30.42.10">
    <property type="match status" value="2"/>
</dbReference>
<feature type="domain" description="PDZ" evidence="3">
    <location>
        <begin position="250"/>
        <end position="324"/>
    </location>
</feature>
<dbReference type="InterPro" id="IPR001478">
    <property type="entry name" value="PDZ"/>
</dbReference>
<dbReference type="SUPFAM" id="SSF50494">
    <property type="entry name" value="Trypsin-like serine proteases"/>
    <property type="match status" value="1"/>
</dbReference>
<dbReference type="GO" id="GO:0004252">
    <property type="term" value="F:serine-type endopeptidase activity"/>
    <property type="evidence" value="ECO:0007669"/>
    <property type="project" value="InterPro"/>
</dbReference>
<evidence type="ECO:0000259" key="3">
    <source>
        <dbReference type="SMART" id="SM00228"/>
    </source>
</evidence>
<evidence type="ECO:0000313" key="4">
    <source>
        <dbReference type="EMBL" id="VAX38442.1"/>
    </source>
</evidence>
<dbReference type="PANTHER" id="PTHR43343">
    <property type="entry name" value="PEPTIDASE S12"/>
    <property type="match status" value="1"/>
</dbReference>
<feature type="domain" description="PDZ" evidence="3">
    <location>
        <begin position="368"/>
        <end position="452"/>
    </location>
</feature>
<dbReference type="InterPro" id="IPR009003">
    <property type="entry name" value="Peptidase_S1_PA"/>
</dbReference>
<dbReference type="AlphaFoldDB" id="A0A3B1DCD2"/>
<dbReference type="EMBL" id="UOGL01000204">
    <property type="protein sequence ID" value="VAX38442.1"/>
    <property type="molecule type" value="Genomic_DNA"/>
</dbReference>
<name>A0A3B1DCD2_9ZZZZ</name>
<dbReference type="SUPFAM" id="SSF50156">
    <property type="entry name" value="PDZ domain-like"/>
    <property type="match status" value="2"/>
</dbReference>
<proteinExistence type="predicted"/>
<sequence length="464" mass="50726">MKIRNFDIPFRSLIALSALLLLVTSVQADRPTLRETPLVRAVKRARASVVNIHSEKTNYDSDSVFSTGKGRKVNGMGTGIIIDPRGYIVTNHHVVNGVDSLRVTLDDGSTFAARVVSFDRKHDLAIIKVKSSTPLQVMRLGTSSDLMLAESVFAVGNAYGYEHTVTSGIISSLSRDVEVNEKQSYKNLIQTDASINPGNSGGPLLNLNGDVIGINVAIRAGAQRIGFAIPIDDARLVIAKLLNIEKLDNHWHGLKSKDHKQGKIRELIVRSTSSKSPAAKAGFERGDVILKADNVQVADRADFERALLGKTMKEEIEVVVRRNGKNENLNMTLAMLGGQRFANARPKHQSTTVVRGSASESTDKKAWRVLGLKLNTISVKTGRIAGTQYRGGMRVLQVRPQSPAARSGIRTGDILVGLHVWETINKENISYVLGHSKLKTLLPLKFYVIRGSETLFGDLKIASR</sequence>
<dbReference type="Pfam" id="PF13180">
    <property type="entry name" value="PDZ_2"/>
    <property type="match status" value="1"/>
</dbReference>
<protein>
    <submittedName>
        <fullName evidence="4">Serine protease, DegP/HtrA, do-like</fullName>
        <ecNumber evidence="4">3.4.21.-</ecNumber>
    </submittedName>
</protein>
<dbReference type="PRINTS" id="PR00834">
    <property type="entry name" value="PROTEASES2C"/>
</dbReference>
<reference evidence="4" key="1">
    <citation type="submission" date="2018-06" db="EMBL/GenBank/DDBJ databases">
        <authorList>
            <person name="Zhirakovskaya E."/>
        </authorList>
    </citation>
    <scope>NUCLEOTIDE SEQUENCE</scope>
</reference>
<evidence type="ECO:0000256" key="1">
    <source>
        <dbReference type="ARBA" id="ARBA00022670"/>
    </source>
</evidence>
<organism evidence="4">
    <name type="scientific">hydrothermal vent metagenome</name>
    <dbReference type="NCBI Taxonomy" id="652676"/>
    <lineage>
        <taxon>unclassified sequences</taxon>
        <taxon>metagenomes</taxon>
        <taxon>ecological metagenomes</taxon>
    </lineage>
</organism>
<accession>A0A3B1DCD2</accession>
<dbReference type="InterPro" id="IPR001940">
    <property type="entry name" value="Peptidase_S1C"/>
</dbReference>
<keyword evidence="1 4" id="KW-0645">Protease</keyword>
<dbReference type="PANTHER" id="PTHR43343:SF3">
    <property type="entry name" value="PROTEASE DO-LIKE 8, CHLOROPLASTIC"/>
    <property type="match status" value="1"/>
</dbReference>
<dbReference type="EC" id="3.4.21.-" evidence="4"/>
<dbReference type="GO" id="GO:0006508">
    <property type="term" value="P:proteolysis"/>
    <property type="evidence" value="ECO:0007669"/>
    <property type="project" value="UniProtKB-KW"/>
</dbReference>
<gene>
    <name evidence="4" type="ORF">MNBD_PLANCTO02-553</name>
</gene>
<dbReference type="InterPro" id="IPR051201">
    <property type="entry name" value="Chloro_Bact_Ser_Proteases"/>
</dbReference>
<evidence type="ECO:0000256" key="2">
    <source>
        <dbReference type="ARBA" id="ARBA00022801"/>
    </source>
</evidence>
<dbReference type="Gene3D" id="2.40.10.120">
    <property type="match status" value="1"/>
</dbReference>
<dbReference type="InterPro" id="IPR036034">
    <property type="entry name" value="PDZ_sf"/>
</dbReference>
<keyword evidence="2 4" id="KW-0378">Hydrolase</keyword>
<dbReference type="Pfam" id="PF13365">
    <property type="entry name" value="Trypsin_2"/>
    <property type="match status" value="1"/>
</dbReference>